<dbReference type="HOGENOM" id="CLU_009122_0_0_1"/>
<gene>
    <name evidence="1" type="ORF">PAXINDRAFT_76770</name>
</gene>
<protein>
    <submittedName>
        <fullName evidence="1">Uncharacterized protein</fullName>
    </submittedName>
</protein>
<dbReference type="InterPro" id="IPR041078">
    <property type="entry name" value="Plavaka"/>
</dbReference>
<reference evidence="1 2" key="1">
    <citation type="submission" date="2014-06" db="EMBL/GenBank/DDBJ databases">
        <authorList>
            <consortium name="DOE Joint Genome Institute"/>
            <person name="Kuo A."/>
            <person name="Kohler A."/>
            <person name="Nagy L.G."/>
            <person name="Floudas D."/>
            <person name="Copeland A."/>
            <person name="Barry K.W."/>
            <person name="Cichocki N."/>
            <person name="Veneault-Fourrey C."/>
            <person name="LaButti K."/>
            <person name="Lindquist E.A."/>
            <person name="Lipzen A."/>
            <person name="Lundell T."/>
            <person name="Morin E."/>
            <person name="Murat C."/>
            <person name="Sun H."/>
            <person name="Tunlid A."/>
            <person name="Henrissat B."/>
            <person name="Grigoriev I.V."/>
            <person name="Hibbett D.S."/>
            <person name="Martin F."/>
            <person name="Nordberg H.P."/>
            <person name="Cantor M.N."/>
            <person name="Hua S.X."/>
        </authorList>
    </citation>
    <scope>NUCLEOTIDE SEQUENCE [LARGE SCALE GENOMIC DNA]</scope>
    <source>
        <strain evidence="1 2">ATCC 200175</strain>
    </source>
</reference>
<reference evidence="2" key="2">
    <citation type="submission" date="2015-01" db="EMBL/GenBank/DDBJ databases">
        <title>Evolutionary Origins and Diversification of the Mycorrhizal Mutualists.</title>
        <authorList>
            <consortium name="DOE Joint Genome Institute"/>
            <consortium name="Mycorrhizal Genomics Consortium"/>
            <person name="Kohler A."/>
            <person name="Kuo A."/>
            <person name="Nagy L.G."/>
            <person name="Floudas D."/>
            <person name="Copeland A."/>
            <person name="Barry K.W."/>
            <person name="Cichocki N."/>
            <person name="Veneault-Fourrey C."/>
            <person name="LaButti K."/>
            <person name="Lindquist E.A."/>
            <person name="Lipzen A."/>
            <person name="Lundell T."/>
            <person name="Morin E."/>
            <person name="Murat C."/>
            <person name="Riley R."/>
            <person name="Ohm R."/>
            <person name="Sun H."/>
            <person name="Tunlid A."/>
            <person name="Henrissat B."/>
            <person name="Grigoriev I.V."/>
            <person name="Hibbett D.S."/>
            <person name="Martin F."/>
        </authorList>
    </citation>
    <scope>NUCLEOTIDE SEQUENCE [LARGE SCALE GENOMIC DNA]</scope>
    <source>
        <strain evidence="2">ATCC 200175</strain>
    </source>
</reference>
<name>A0A0C9T058_PAXIN</name>
<dbReference type="AlphaFoldDB" id="A0A0C9T058"/>
<dbReference type="Proteomes" id="UP000053647">
    <property type="component" value="Unassembled WGS sequence"/>
</dbReference>
<dbReference type="Pfam" id="PF18759">
    <property type="entry name" value="Plavaka"/>
    <property type="match status" value="1"/>
</dbReference>
<dbReference type="OrthoDB" id="2602687at2759"/>
<dbReference type="EMBL" id="KN819335">
    <property type="protein sequence ID" value="KIJ15809.1"/>
    <property type="molecule type" value="Genomic_DNA"/>
</dbReference>
<accession>A0A0C9T058</accession>
<evidence type="ECO:0000313" key="1">
    <source>
        <dbReference type="EMBL" id="KIJ15809.1"/>
    </source>
</evidence>
<proteinExistence type="predicted"/>
<keyword evidence="2" id="KW-1185">Reference proteome</keyword>
<evidence type="ECO:0000313" key="2">
    <source>
        <dbReference type="Proteomes" id="UP000053647"/>
    </source>
</evidence>
<organism evidence="1 2">
    <name type="scientific">Paxillus involutus ATCC 200175</name>
    <dbReference type="NCBI Taxonomy" id="664439"/>
    <lineage>
        <taxon>Eukaryota</taxon>
        <taxon>Fungi</taxon>
        <taxon>Dikarya</taxon>
        <taxon>Basidiomycota</taxon>
        <taxon>Agaricomycotina</taxon>
        <taxon>Agaricomycetes</taxon>
        <taxon>Agaricomycetidae</taxon>
        <taxon>Boletales</taxon>
        <taxon>Paxilineae</taxon>
        <taxon>Paxillaceae</taxon>
        <taxon>Paxillus</taxon>
    </lineage>
</organism>
<sequence>MVHDLQSPEPHESSTNNGEYEVDCICTEYHPHAGIAPELHSFSDFHRGASFDGPTPVDEPWNPFRCRLDFEAAELALDAALTKEQTECLIKLIRRGKREAFTLKNFKDVEMTWEAASHRATPFTCEDFTMPFQQEEYSFSVYFRPLWDWICDLLRDPNIGPHFVFDAQRLSKYNGEHFVRFIDEPWTANSFWDYQSRIPANAKPLAFILYADKAKLSSFGRAKGYPVIARCANLPVHIRNGNGIGGGRVVGWLPIPKEDPKHTKKPGYVNFKNAVWHESFLRILHSIAIRSEGGGWANCWDNIVRLFYPLILILSADYEEQVVMALIRGLMSKFPCPICLVPKDELSLLRTYPLRTSTETWALIDRARNECRVEDREAILMSQSLRNVDSSFLSVHNTNVHGALSFDRLHYNHEGLFGDHLWEELQSLVKDAGRAATAQVDNNFAVMPRWRNLNHFDQVMSISFTDGSKHQDIARQIVFAAHCVLNPDTQQLGYLLLRCIRCYVEFEMYAGLEVHTTETIEAGRKSLARFEMFMEKYIKKASGVRDKNWNFPKKHLARHLFDDIEAKGAARNFDSKFNEKLHGPLKKSYQRRTNFKNVAGQILRIDHWNLVSEYISAEIATYDSWKTCDSDDWLSIDEEEANIELCTAAMIHHVQLGSKQKMATFDFIENTYASDEAFHRFRIKFNTYLNQVFRDLDIPLPGGRPIELHPNDMITEFRFLKVQYESMVDWRQYTDYLRCSPKFYNAERHDCVIVKTEAGVIFARLILMFDYTISSSDSQYPTALIHPFDAPVGRRLRKDKHFDFWRVKPQPRASSCFISMRSIIRGAALAQDPATGDFLVIDTIDNDMFLRMKKLHAEAGHGV</sequence>